<reference evidence="2 3" key="1">
    <citation type="submission" date="2022-04" db="EMBL/GenBank/DDBJ databases">
        <title>Positive selection, recombination, and allopatry shape intraspecific diversity of widespread and dominant cyanobacteria.</title>
        <authorList>
            <person name="Wei J."/>
            <person name="Shu W."/>
            <person name="Hu C."/>
        </authorList>
    </citation>
    <scope>NUCLEOTIDE SEQUENCE [LARGE SCALE GENOMIC DNA]</scope>
    <source>
        <strain evidence="2 3">GB2-A4</strain>
    </source>
</reference>
<name>A0ABV0JA06_9CYAN</name>
<dbReference type="SUPFAM" id="SSF53448">
    <property type="entry name" value="Nucleotide-diphospho-sugar transferases"/>
    <property type="match status" value="2"/>
</dbReference>
<dbReference type="Proteomes" id="UP001464891">
    <property type="component" value="Unassembled WGS sequence"/>
</dbReference>
<dbReference type="EMBL" id="JAMPKM010000009">
    <property type="protein sequence ID" value="MEP0818611.1"/>
    <property type="molecule type" value="Genomic_DNA"/>
</dbReference>
<organism evidence="2 3">
    <name type="scientific">Trichocoleus desertorum GB2-A4</name>
    <dbReference type="NCBI Taxonomy" id="2933944"/>
    <lineage>
        <taxon>Bacteria</taxon>
        <taxon>Bacillati</taxon>
        <taxon>Cyanobacteriota</taxon>
        <taxon>Cyanophyceae</taxon>
        <taxon>Leptolyngbyales</taxon>
        <taxon>Trichocoleusaceae</taxon>
        <taxon>Trichocoleus</taxon>
    </lineage>
</organism>
<dbReference type="InterPro" id="IPR050834">
    <property type="entry name" value="Glycosyltransf_2"/>
</dbReference>
<dbReference type="InterPro" id="IPR001173">
    <property type="entry name" value="Glyco_trans_2-like"/>
</dbReference>
<evidence type="ECO:0000259" key="1">
    <source>
        <dbReference type="Pfam" id="PF00535"/>
    </source>
</evidence>
<dbReference type="PANTHER" id="PTHR43685:SF2">
    <property type="entry name" value="GLYCOSYLTRANSFERASE 2-LIKE DOMAIN-CONTAINING PROTEIN"/>
    <property type="match status" value="1"/>
</dbReference>
<proteinExistence type="predicted"/>
<accession>A0ABV0JA06</accession>
<dbReference type="RefSeq" id="WP_190436943.1">
    <property type="nucleotide sequence ID" value="NZ_JAMPKM010000009.1"/>
</dbReference>
<dbReference type="CDD" id="cd04184">
    <property type="entry name" value="GT2_RfbC_Mx_like"/>
    <property type="match status" value="1"/>
</dbReference>
<comment type="caution">
    <text evidence="2">The sequence shown here is derived from an EMBL/GenBank/DDBJ whole genome shotgun (WGS) entry which is preliminary data.</text>
</comment>
<dbReference type="Gene3D" id="3.90.550.10">
    <property type="entry name" value="Spore Coat Polysaccharide Biosynthesis Protein SpsA, Chain A"/>
    <property type="match status" value="2"/>
</dbReference>
<protein>
    <submittedName>
        <fullName evidence="2">Glycosyltransferase</fullName>
        <ecNumber evidence="2">2.4.-.-</ecNumber>
    </submittedName>
</protein>
<dbReference type="PANTHER" id="PTHR43685">
    <property type="entry name" value="GLYCOSYLTRANSFERASE"/>
    <property type="match status" value="1"/>
</dbReference>
<dbReference type="Pfam" id="PF00535">
    <property type="entry name" value="Glycos_transf_2"/>
    <property type="match status" value="1"/>
</dbReference>
<feature type="domain" description="Glycosyltransferase 2-like" evidence="1">
    <location>
        <begin position="98"/>
        <end position="258"/>
    </location>
</feature>
<gene>
    <name evidence="2" type="ORF">NC998_16045</name>
</gene>
<keyword evidence="2" id="KW-0328">Glycosyltransferase</keyword>
<dbReference type="InterPro" id="IPR029044">
    <property type="entry name" value="Nucleotide-diphossugar_trans"/>
</dbReference>
<keyword evidence="2" id="KW-0808">Transferase</keyword>
<dbReference type="EC" id="2.4.-.-" evidence="2"/>
<dbReference type="GO" id="GO:0016757">
    <property type="term" value="F:glycosyltransferase activity"/>
    <property type="evidence" value="ECO:0007669"/>
    <property type="project" value="UniProtKB-KW"/>
</dbReference>
<dbReference type="Pfam" id="PF13641">
    <property type="entry name" value="Glyco_tranf_2_3"/>
    <property type="match status" value="1"/>
</dbReference>
<evidence type="ECO:0000313" key="2">
    <source>
        <dbReference type="EMBL" id="MEP0818611.1"/>
    </source>
</evidence>
<evidence type="ECO:0000313" key="3">
    <source>
        <dbReference type="Proteomes" id="UP001464891"/>
    </source>
</evidence>
<keyword evidence="3" id="KW-1185">Reference proteome</keyword>
<sequence length="617" mass="70558">MLKNSVLRSKRVLERVPRLLFLLKTEGLNPVLARIFRKLYFKLASPSLLAESHPPALEVPLSANPTYQQWLNKKFPREADLAKMAETLKVFRYQPTISVLMPVFNTPETFLREAIASVLDQIYPYWELCIADDASTQPHVKEILAEYAAQDPRIKVVFRSENGHISRSSNSALEIATGEFVALLDHDDLLTPDALYEVALLLNQHPEADMIYSDENKLNEQGQLLEPAFKPDWCPDSFLSRMYTCHLGVYRRSLLDQIGGFRVGYEGSQDYDLVLRFTEKTNQVFHIPKVLYCWRIHPESTATGEEDVKPYAYIAAQKALEESIERRGEPGKVLDAPGFLGIYHVRYQLPEQYLVSIIIPVTSEHQAFIKNCITSIFTKSTYPNYEVIVVSDRTVSQDTNRLLAQWQAKEPTKFKHHQLSKPCSSSSLSRYGTRQAQGSYLLFLNANTAVITPDWIGAMLEQAQRQSIGAVGALLRYDDDTIQHAGLIVGIRDAVGCNHKYLPATASGYMFQIQAINNFSAVSGACLMCKREVYEQIGGFDEKLTHQYYDVDLCLKMVEQGYRNIYLPHVALYHYESKEDKVCEPDLAYFRAKWQSFIKHDPCYSPHLTREYEDYRL</sequence>